<gene>
    <name evidence="12" type="primary">20342679</name>
    <name evidence="11" type="ORF">GGTG_02221</name>
</gene>
<dbReference type="InterPro" id="IPR034193">
    <property type="entry name" value="PCSK9_ProteinaseK-like"/>
</dbReference>
<dbReference type="InterPro" id="IPR050131">
    <property type="entry name" value="Peptidase_S8_subtilisin-like"/>
</dbReference>
<dbReference type="PRINTS" id="PR00723">
    <property type="entry name" value="SUBTILISIN"/>
</dbReference>
<feature type="active site" description="Charge relay system" evidence="6">
    <location>
        <position position="326"/>
    </location>
</feature>
<dbReference type="HOGENOM" id="CLU_011263_1_4_1"/>
<feature type="active site" description="Charge relay system" evidence="6">
    <location>
        <position position="137"/>
    </location>
</feature>
<proteinExistence type="inferred from homology"/>
<evidence type="ECO:0000259" key="9">
    <source>
        <dbReference type="Pfam" id="PF00082"/>
    </source>
</evidence>
<dbReference type="InterPro" id="IPR037045">
    <property type="entry name" value="S8pro/Inhibitor_I9_sf"/>
</dbReference>
<reference evidence="12" key="5">
    <citation type="submission" date="2018-04" db="UniProtKB">
        <authorList>
            <consortium name="EnsemblFungi"/>
        </authorList>
    </citation>
    <scope>IDENTIFICATION</scope>
    <source>
        <strain evidence="12">R3-111a-1</strain>
    </source>
</reference>
<name>J3NLS1_GAET3</name>
<dbReference type="InterPro" id="IPR036852">
    <property type="entry name" value="Peptidase_S8/S53_dom_sf"/>
</dbReference>
<dbReference type="RefSeq" id="XP_009218256.1">
    <property type="nucleotide sequence ID" value="XM_009219992.1"/>
</dbReference>
<dbReference type="VEuPathDB" id="FungiDB:GGTG_02221"/>
<dbReference type="GO" id="GO:0005576">
    <property type="term" value="C:extracellular region"/>
    <property type="evidence" value="ECO:0007669"/>
    <property type="project" value="UniProtKB-ARBA"/>
</dbReference>
<dbReference type="GeneID" id="20342679"/>
<dbReference type="InterPro" id="IPR015500">
    <property type="entry name" value="Peptidase_S8_subtilisin-rel"/>
</dbReference>
<dbReference type="OrthoDB" id="206201at2759"/>
<keyword evidence="4 6" id="KW-0378">Hydrolase</keyword>
<dbReference type="Gene3D" id="3.40.50.200">
    <property type="entry name" value="Peptidase S8/S53 domain"/>
    <property type="match status" value="1"/>
</dbReference>
<feature type="domain" description="Inhibitor I9" evidence="10">
    <location>
        <begin position="55"/>
        <end position="94"/>
    </location>
</feature>
<evidence type="ECO:0000313" key="13">
    <source>
        <dbReference type="Proteomes" id="UP000006039"/>
    </source>
</evidence>
<dbReference type="SUPFAM" id="SSF52743">
    <property type="entry name" value="Subtilisin-like"/>
    <property type="match status" value="1"/>
</dbReference>
<dbReference type="FunFam" id="3.40.50.200:FF:000014">
    <property type="entry name" value="Proteinase K"/>
    <property type="match status" value="1"/>
</dbReference>
<keyword evidence="5 6" id="KW-0720">Serine protease</keyword>
<evidence type="ECO:0000256" key="5">
    <source>
        <dbReference type="ARBA" id="ARBA00022825"/>
    </source>
</evidence>
<dbReference type="Gene3D" id="3.30.70.80">
    <property type="entry name" value="Peptidase S8 propeptide/proteinase inhibitor I9"/>
    <property type="match status" value="1"/>
</dbReference>
<dbReference type="eggNOG" id="KOG1153">
    <property type="taxonomic scope" value="Eukaryota"/>
</dbReference>
<dbReference type="Pfam" id="PF00082">
    <property type="entry name" value="Peptidase_S8"/>
    <property type="match status" value="1"/>
</dbReference>
<dbReference type="InterPro" id="IPR023828">
    <property type="entry name" value="Peptidase_S8_Ser-AS"/>
</dbReference>
<dbReference type="EMBL" id="GL385395">
    <property type="protein sequence ID" value="EJT82247.1"/>
    <property type="molecule type" value="Genomic_DNA"/>
</dbReference>
<dbReference type="PROSITE" id="PS00136">
    <property type="entry name" value="SUBTILASE_ASP"/>
    <property type="match status" value="1"/>
</dbReference>
<keyword evidence="13" id="KW-1185">Reference proteome</keyword>
<keyword evidence="2 6" id="KW-0645">Protease</keyword>
<dbReference type="PROSITE" id="PS00137">
    <property type="entry name" value="SUBTILASE_HIS"/>
    <property type="match status" value="1"/>
</dbReference>
<evidence type="ECO:0000256" key="6">
    <source>
        <dbReference type="PROSITE-ProRule" id="PRU01240"/>
    </source>
</evidence>
<dbReference type="InterPro" id="IPR022398">
    <property type="entry name" value="Peptidase_S8_His-AS"/>
</dbReference>
<evidence type="ECO:0000256" key="1">
    <source>
        <dbReference type="ARBA" id="ARBA00011073"/>
    </source>
</evidence>
<sequence>MRSVAFLSFLSLAAAAPVLKARSGTPIPGSYIVMLKDGGVTAFSEEFTTLLSSVEKTHDFDALNGFAATLSADELKALESSPEVDYIEENAEVNINAYTTQTSAPWGIARLSSSGTGSTSYTYDSSAGSGVCAYIVDTGILVSHSDFGGRATWATNTIDSSNTDGNGHGTHVSGTVAGTKYGVAKAASLYAVKVLNASGSGSTASVVGGLNYVVTDAPRRSCPKGVVVNMSLGGGNSAALNAAARAVVNAGHFLAVAAGNDNTNAANTSPANEPLACTVGATTSTDARSSFSNYGAVVDVWAPGTSVLSSWIGSSNSATNTISGTSMASPHIAGLGAYLLSFLGPRSGTALCDYIASTAQNGRISGIPSGTVNKLAFNGNPSA</sequence>
<dbReference type="InterPro" id="IPR010259">
    <property type="entry name" value="S8pro/Inhibitor_I9"/>
</dbReference>
<dbReference type="PANTHER" id="PTHR43806:SF58">
    <property type="entry name" value="ALKALINE PROTEASE 1-RELATED"/>
    <property type="match status" value="1"/>
</dbReference>
<reference evidence="11" key="2">
    <citation type="submission" date="2010-07" db="EMBL/GenBank/DDBJ databases">
        <authorList>
            <consortium name="The Broad Institute Genome Sequencing Platform"/>
            <consortium name="Broad Institute Genome Sequencing Center for Infectious Disease"/>
            <person name="Ma L.-J."/>
            <person name="Dead R."/>
            <person name="Young S."/>
            <person name="Zeng Q."/>
            <person name="Koehrsen M."/>
            <person name="Alvarado L."/>
            <person name="Berlin A."/>
            <person name="Chapman S.B."/>
            <person name="Chen Z."/>
            <person name="Freedman E."/>
            <person name="Gellesch M."/>
            <person name="Goldberg J."/>
            <person name="Griggs A."/>
            <person name="Gujja S."/>
            <person name="Heilman E.R."/>
            <person name="Heiman D."/>
            <person name="Hepburn T."/>
            <person name="Howarth C."/>
            <person name="Jen D."/>
            <person name="Larson L."/>
            <person name="Mehta T."/>
            <person name="Neiman D."/>
            <person name="Pearson M."/>
            <person name="Roberts A."/>
            <person name="Saif S."/>
            <person name="Shea T."/>
            <person name="Shenoy N."/>
            <person name="Sisk P."/>
            <person name="Stolte C."/>
            <person name="Sykes S."/>
            <person name="Walk T."/>
            <person name="White J."/>
            <person name="Yandava C."/>
            <person name="Haas B."/>
            <person name="Nusbaum C."/>
            <person name="Birren B."/>
        </authorList>
    </citation>
    <scope>NUCLEOTIDE SEQUENCE</scope>
    <source>
        <strain evidence="11">R3-111a-1</strain>
    </source>
</reference>
<accession>J3NLS1</accession>
<dbReference type="InterPro" id="IPR023827">
    <property type="entry name" value="Peptidase_S8_Asp-AS"/>
</dbReference>
<evidence type="ECO:0000256" key="2">
    <source>
        <dbReference type="ARBA" id="ARBA00022670"/>
    </source>
</evidence>
<dbReference type="STRING" id="644352.J3NLS1"/>
<evidence type="ECO:0000259" key="10">
    <source>
        <dbReference type="Pfam" id="PF05922"/>
    </source>
</evidence>
<reference evidence="11" key="3">
    <citation type="submission" date="2010-09" db="EMBL/GenBank/DDBJ databases">
        <title>Annotation of Gaeumannomyces graminis var. tritici R3-111a-1.</title>
        <authorList>
            <consortium name="The Broad Institute Genome Sequencing Platform"/>
            <person name="Ma L.-J."/>
            <person name="Dead R."/>
            <person name="Young S.K."/>
            <person name="Zeng Q."/>
            <person name="Gargeya S."/>
            <person name="Fitzgerald M."/>
            <person name="Haas B."/>
            <person name="Abouelleil A."/>
            <person name="Alvarado L."/>
            <person name="Arachchi H.M."/>
            <person name="Berlin A."/>
            <person name="Brown A."/>
            <person name="Chapman S.B."/>
            <person name="Chen Z."/>
            <person name="Dunbar C."/>
            <person name="Freedman E."/>
            <person name="Gearin G."/>
            <person name="Gellesch M."/>
            <person name="Goldberg J."/>
            <person name="Griggs A."/>
            <person name="Gujja S."/>
            <person name="Heiman D."/>
            <person name="Howarth C."/>
            <person name="Larson L."/>
            <person name="Lui A."/>
            <person name="MacDonald P.J.P."/>
            <person name="Mehta T."/>
            <person name="Montmayeur A."/>
            <person name="Murphy C."/>
            <person name="Neiman D."/>
            <person name="Pearson M."/>
            <person name="Priest M."/>
            <person name="Roberts A."/>
            <person name="Saif S."/>
            <person name="Shea T."/>
            <person name="Shenoy N."/>
            <person name="Sisk P."/>
            <person name="Stolte C."/>
            <person name="Sykes S."/>
            <person name="Yandava C."/>
            <person name="Wortman J."/>
            <person name="Nusbaum C."/>
            <person name="Birren B."/>
        </authorList>
    </citation>
    <scope>NUCLEOTIDE SEQUENCE</scope>
    <source>
        <strain evidence="11">R3-111a-1</strain>
    </source>
</reference>
<feature type="active site" description="Charge relay system" evidence="6">
    <location>
        <position position="168"/>
    </location>
</feature>
<dbReference type="GO" id="GO:0004252">
    <property type="term" value="F:serine-type endopeptidase activity"/>
    <property type="evidence" value="ECO:0007669"/>
    <property type="project" value="UniProtKB-UniRule"/>
</dbReference>
<dbReference type="PROSITE" id="PS00138">
    <property type="entry name" value="SUBTILASE_SER"/>
    <property type="match status" value="1"/>
</dbReference>
<dbReference type="PROSITE" id="PS51892">
    <property type="entry name" value="SUBTILASE"/>
    <property type="match status" value="1"/>
</dbReference>
<feature type="signal peptide" evidence="8">
    <location>
        <begin position="1"/>
        <end position="15"/>
    </location>
</feature>
<evidence type="ECO:0000256" key="4">
    <source>
        <dbReference type="ARBA" id="ARBA00022801"/>
    </source>
</evidence>
<evidence type="ECO:0000313" key="12">
    <source>
        <dbReference type="EnsemblFungi" id="EJT82247"/>
    </source>
</evidence>
<evidence type="ECO:0000313" key="11">
    <source>
        <dbReference type="EMBL" id="EJT82247.1"/>
    </source>
</evidence>
<dbReference type="EnsemblFungi" id="EJT82247">
    <property type="protein sequence ID" value="EJT82247"/>
    <property type="gene ID" value="GGTG_02221"/>
</dbReference>
<dbReference type="SUPFAM" id="SSF54897">
    <property type="entry name" value="Protease propeptides/inhibitors"/>
    <property type="match status" value="1"/>
</dbReference>
<evidence type="ECO:0000256" key="3">
    <source>
        <dbReference type="ARBA" id="ARBA00022729"/>
    </source>
</evidence>
<dbReference type="PANTHER" id="PTHR43806">
    <property type="entry name" value="PEPTIDASE S8"/>
    <property type="match status" value="1"/>
</dbReference>
<dbReference type="AlphaFoldDB" id="J3NLS1"/>
<reference evidence="12" key="4">
    <citation type="journal article" date="2015" name="G3 (Bethesda)">
        <title>Genome sequences of three phytopathogenic species of the Magnaporthaceae family of fungi.</title>
        <authorList>
            <person name="Okagaki L.H."/>
            <person name="Nunes C.C."/>
            <person name="Sailsbery J."/>
            <person name="Clay B."/>
            <person name="Brown D."/>
            <person name="John T."/>
            <person name="Oh Y."/>
            <person name="Young N."/>
            <person name="Fitzgerald M."/>
            <person name="Haas B.J."/>
            <person name="Zeng Q."/>
            <person name="Young S."/>
            <person name="Adiconis X."/>
            <person name="Fan L."/>
            <person name="Levin J.Z."/>
            <person name="Mitchell T.K."/>
            <person name="Okubara P.A."/>
            <person name="Farman M.L."/>
            <person name="Kohn L.M."/>
            <person name="Birren B."/>
            <person name="Ma L.-J."/>
            <person name="Dean R.A."/>
        </authorList>
    </citation>
    <scope>NUCLEOTIDE SEQUENCE</scope>
    <source>
        <strain evidence="12">R3-111a-1</strain>
    </source>
</reference>
<organism evidence="11">
    <name type="scientific">Gaeumannomyces tritici (strain R3-111a-1)</name>
    <name type="common">Wheat and barley take-all root rot fungus</name>
    <name type="synonym">Gaeumannomyces graminis var. tritici</name>
    <dbReference type="NCBI Taxonomy" id="644352"/>
    <lineage>
        <taxon>Eukaryota</taxon>
        <taxon>Fungi</taxon>
        <taxon>Dikarya</taxon>
        <taxon>Ascomycota</taxon>
        <taxon>Pezizomycotina</taxon>
        <taxon>Sordariomycetes</taxon>
        <taxon>Sordariomycetidae</taxon>
        <taxon>Magnaporthales</taxon>
        <taxon>Magnaporthaceae</taxon>
        <taxon>Gaeumannomyces</taxon>
    </lineage>
</organism>
<dbReference type="Pfam" id="PF05922">
    <property type="entry name" value="Inhibitor_I9"/>
    <property type="match status" value="1"/>
</dbReference>
<evidence type="ECO:0000256" key="8">
    <source>
        <dbReference type="SAM" id="SignalP"/>
    </source>
</evidence>
<dbReference type="InterPro" id="IPR000209">
    <property type="entry name" value="Peptidase_S8/S53_dom"/>
</dbReference>
<dbReference type="CDD" id="cd04077">
    <property type="entry name" value="Peptidases_S8_PCSK9_ProteinaseK_like"/>
    <property type="match status" value="1"/>
</dbReference>
<feature type="chain" id="PRO_5015094235" evidence="8">
    <location>
        <begin position="16"/>
        <end position="383"/>
    </location>
</feature>
<feature type="domain" description="Peptidase S8/S53" evidence="9">
    <location>
        <begin position="129"/>
        <end position="362"/>
    </location>
</feature>
<protein>
    <submittedName>
        <fullName evidence="11">Cuticle-degrading protease</fullName>
    </submittedName>
</protein>
<evidence type="ECO:0000256" key="7">
    <source>
        <dbReference type="RuleBase" id="RU003355"/>
    </source>
</evidence>
<keyword evidence="3 8" id="KW-0732">Signal</keyword>
<comment type="similarity">
    <text evidence="1 6 7">Belongs to the peptidase S8 family.</text>
</comment>
<reference evidence="13" key="1">
    <citation type="submission" date="2010-07" db="EMBL/GenBank/DDBJ databases">
        <title>The genome sequence of Gaeumannomyces graminis var. tritici strain R3-111a-1.</title>
        <authorList>
            <consortium name="The Broad Institute Genome Sequencing Platform"/>
            <person name="Ma L.-J."/>
            <person name="Dead R."/>
            <person name="Young S."/>
            <person name="Zeng Q."/>
            <person name="Koehrsen M."/>
            <person name="Alvarado L."/>
            <person name="Berlin A."/>
            <person name="Chapman S.B."/>
            <person name="Chen Z."/>
            <person name="Freedman E."/>
            <person name="Gellesch M."/>
            <person name="Goldberg J."/>
            <person name="Griggs A."/>
            <person name="Gujja S."/>
            <person name="Heilman E.R."/>
            <person name="Heiman D."/>
            <person name="Hepburn T."/>
            <person name="Howarth C."/>
            <person name="Jen D."/>
            <person name="Larson L."/>
            <person name="Mehta T."/>
            <person name="Neiman D."/>
            <person name="Pearson M."/>
            <person name="Roberts A."/>
            <person name="Saif S."/>
            <person name="Shea T."/>
            <person name="Shenoy N."/>
            <person name="Sisk P."/>
            <person name="Stolte C."/>
            <person name="Sykes S."/>
            <person name="Walk T."/>
            <person name="White J."/>
            <person name="Yandava C."/>
            <person name="Haas B."/>
            <person name="Nusbaum C."/>
            <person name="Birren B."/>
        </authorList>
    </citation>
    <scope>NUCLEOTIDE SEQUENCE [LARGE SCALE GENOMIC DNA]</scope>
    <source>
        <strain evidence="13">R3-111a-1</strain>
    </source>
</reference>
<dbReference type="Proteomes" id="UP000006039">
    <property type="component" value="Unassembled WGS sequence"/>
</dbReference>
<dbReference type="GO" id="GO:0006508">
    <property type="term" value="P:proteolysis"/>
    <property type="evidence" value="ECO:0007669"/>
    <property type="project" value="UniProtKB-KW"/>
</dbReference>